<evidence type="ECO:0000256" key="2">
    <source>
        <dbReference type="SAM" id="MobiDB-lite"/>
    </source>
</evidence>
<feature type="coiled-coil region" evidence="1">
    <location>
        <begin position="311"/>
        <end position="338"/>
    </location>
</feature>
<keyword evidence="4" id="KW-1185">Reference proteome</keyword>
<feature type="compositionally biased region" description="Low complexity" evidence="2">
    <location>
        <begin position="120"/>
        <end position="129"/>
    </location>
</feature>
<reference evidence="3 4" key="1">
    <citation type="submission" date="2016-09" db="EMBL/GenBank/DDBJ databases">
        <title>The draft genome of Dichanthelium oligosanthes: A C3 panicoid grass species.</title>
        <authorList>
            <person name="Studer A.J."/>
            <person name="Schnable J.C."/>
            <person name="Brutnell T.P."/>
        </authorList>
    </citation>
    <scope>NUCLEOTIDE SEQUENCE [LARGE SCALE GENOMIC DNA]</scope>
    <source>
        <strain evidence="4">cv. Kellogg 1175</strain>
        <tissue evidence="3">Leaf</tissue>
    </source>
</reference>
<dbReference type="PANTHER" id="PTHR31344">
    <property type="entry name" value="NUCLEAR PORE COMPLEX PROTEIN NUP205"/>
    <property type="match status" value="1"/>
</dbReference>
<evidence type="ECO:0000313" key="3">
    <source>
        <dbReference type="EMBL" id="OEL16869.1"/>
    </source>
</evidence>
<keyword evidence="1" id="KW-0175">Coiled coil</keyword>
<feature type="region of interest" description="Disordered" evidence="2">
    <location>
        <begin position="1"/>
        <end position="106"/>
    </location>
</feature>
<dbReference type="AlphaFoldDB" id="A0A1E5UVF3"/>
<dbReference type="OrthoDB" id="20172at2759"/>
<dbReference type="EMBL" id="LWDX02061740">
    <property type="protein sequence ID" value="OEL16869.1"/>
    <property type="molecule type" value="Genomic_DNA"/>
</dbReference>
<evidence type="ECO:0008006" key="5">
    <source>
        <dbReference type="Google" id="ProtNLM"/>
    </source>
</evidence>
<feature type="region of interest" description="Disordered" evidence="2">
    <location>
        <begin position="441"/>
        <end position="461"/>
    </location>
</feature>
<proteinExistence type="predicted"/>
<sequence length="850" mass="94008">MGAKENGEDRDNHSTNVERNGKQGKEAESDYEPGRDSLSSQGESTSNEDTKAKRVSRVPKKLAKKESKENSPRSTRSISSRQIHTKLQYISSNSPQNKFPKTNKVANGARTVEVKKTEAVKVPSCSSSEVSEETEEKAIEDRPTDDRAVEGRAKDDKAVEGRATDEISEGRNKDDKSIDGTKDGRAIDGMKDDRAIDGMKDDRAIGDGTKDDKAIEERTRDDKAIEDGMKDDKANEDAMKDDKDVEDGKDGKAIEGKVTDNNAVECRETDGKAVEEAKEIDILDEAPKCDQSTSTDDEIADTEENIVDNGNSVSYEKNEELDSRIEKLERELREVAALEVSLYSVVPEHGCSSHKLHTPARRLSRLYIHASKFWSSDKKASVAKNSVSGLVLVAKSCGNDVSRLTFWLSNTVVLREIIAQTFGTSRQPGLVMKSFSTNGNAKKPDRNFAPMRWKSNSNGKHARSNIMQLPDDWQETGTLLAALEKIESWIFSRIVESVWWQAMTPHMQTPADDFSTPKIGRLLGPSLDDQQHGNFSIDLWKTAFRDAFSRICPLRASGHECGCLPVLAKLVMDHCVVRLDVAMFNAILRESANEIPSDPISDPIVDSRVLPIPAGDLSFGSGAQLKNSVGNWSRWLTNTFGMDGAESEKDGQDMEDNGDHRRDAAESNCFKLLNELSDLLMLPKDMLLEKSVRKEVCPSIGLPLVTRILCNFTPDEFCPDSVPGMVLEELNSESLLERFTEKDVISAFPVTAAPVVYLPPSLEDVAEKVADTGCGNLELDRRGSMVQRRGYTSDDDLDDLDSPLASLYDKSAPPSPCSNGVAHFSTRQGAASIMANVRYELLREVWSERR</sequence>
<evidence type="ECO:0000313" key="4">
    <source>
        <dbReference type="Proteomes" id="UP000095767"/>
    </source>
</evidence>
<accession>A0A1E5UVF3</accession>
<name>A0A1E5UVF3_9POAL</name>
<dbReference type="GO" id="GO:0005643">
    <property type="term" value="C:nuclear pore"/>
    <property type="evidence" value="ECO:0007669"/>
    <property type="project" value="InterPro"/>
</dbReference>
<feature type="compositionally biased region" description="Basic and acidic residues" evidence="2">
    <location>
        <begin position="19"/>
        <end position="35"/>
    </location>
</feature>
<dbReference type="Proteomes" id="UP000095767">
    <property type="component" value="Unassembled WGS sequence"/>
</dbReference>
<organism evidence="3 4">
    <name type="scientific">Dichanthelium oligosanthes</name>
    <dbReference type="NCBI Taxonomy" id="888268"/>
    <lineage>
        <taxon>Eukaryota</taxon>
        <taxon>Viridiplantae</taxon>
        <taxon>Streptophyta</taxon>
        <taxon>Embryophyta</taxon>
        <taxon>Tracheophyta</taxon>
        <taxon>Spermatophyta</taxon>
        <taxon>Magnoliopsida</taxon>
        <taxon>Liliopsida</taxon>
        <taxon>Poales</taxon>
        <taxon>Poaceae</taxon>
        <taxon>PACMAD clade</taxon>
        <taxon>Panicoideae</taxon>
        <taxon>Panicodae</taxon>
        <taxon>Paniceae</taxon>
        <taxon>Dichantheliinae</taxon>
        <taxon>Dichanthelium</taxon>
    </lineage>
</organism>
<comment type="caution">
    <text evidence="3">The sequence shown here is derived from an EMBL/GenBank/DDBJ whole genome shotgun (WGS) entry which is preliminary data.</text>
</comment>
<feature type="compositionally biased region" description="Basic and acidic residues" evidence="2">
    <location>
        <begin position="1"/>
        <end position="13"/>
    </location>
</feature>
<feature type="compositionally biased region" description="Polar residues" evidence="2">
    <location>
        <begin position="37"/>
        <end position="47"/>
    </location>
</feature>
<feature type="compositionally biased region" description="Basic residues" evidence="2">
    <location>
        <begin position="53"/>
        <end position="63"/>
    </location>
</feature>
<feature type="compositionally biased region" description="Polar residues" evidence="2">
    <location>
        <begin position="88"/>
        <end position="100"/>
    </location>
</feature>
<protein>
    <recommendedName>
        <fullName evidence="5">Dilute domain-containing protein</fullName>
    </recommendedName>
</protein>
<evidence type="ECO:0000256" key="1">
    <source>
        <dbReference type="SAM" id="Coils"/>
    </source>
</evidence>
<feature type="compositionally biased region" description="Basic and acidic residues" evidence="2">
    <location>
        <begin position="136"/>
        <end position="254"/>
    </location>
</feature>
<dbReference type="STRING" id="888268.A0A1E5UVF3"/>
<gene>
    <name evidence="3" type="ORF">BAE44_0022111</name>
</gene>
<feature type="region of interest" description="Disordered" evidence="2">
    <location>
        <begin position="118"/>
        <end position="254"/>
    </location>
</feature>
<dbReference type="PANTHER" id="PTHR31344:SF11">
    <property type="entry name" value="NUCLEOLAR PROTEIN GAR2-LIKE PROTEIN"/>
    <property type="match status" value="1"/>
</dbReference>
<feature type="compositionally biased region" description="Polar residues" evidence="2">
    <location>
        <begin position="72"/>
        <end position="82"/>
    </location>
</feature>
<dbReference type="InterPro" id="IPR021827">
    <property type="entry name" value="Nup186/Nup192/Nup205"/>
</dbReference>